<reference evidence="3 4" key="1">
    <citation type="submission" date="2017-03" db="EMBL/GenBank/DDBJ databases">
        <authorList>
            <person name="Afonso C.L."/>
            <person name="Miller P.J."/>
            <person name="Scott M.A."/>
            <person name="Spackman E."/>
            <person name="Goraichik I."/>
            <person name="Dimitrov K.M."/>
            <person name="Suarez D.L."/>
            <person name="Swayne D.E."/>
        </authorList>
    </citation>
    <scope>NUCLEOTIDE SEQUENCE [LARGE SCALE GENOMIC DNA]</scope>
    <source>
        <strain evidence="3 4">CECT 7066</strain>
    </source>
</reference>
<dbReference type="InterPro" id="IPR018639">
    <property type="entry name" value="DUF2062"/>
</dbReference>
<accession>A0A1Y5SYQ0</accession>
<keyword evidence="1" id="KW-0812">Transmembrane</keyword>
<dbReference type="STRING" id="315423.SAMN04488020_105224"/>
<dbReference type="RefSeq" id="WP_085854143.1">
    <property type="nucleotide sequence ID" value="NZ_FOPF01000005.1"/>
</dbReference>
<gene>
    <name evidence="3" type="ORF">PAM7066_02168</name>
</gene>
<evidence type="ECO:0000313" key="4">
    <source>
        <dbReference type="Proteomes" id="UP000193870"/>
    </source>
</evidence>
<organism evidence="3 4">
    <name type="scientific">Palleronia marisminoris</name>
    <dbReference type="NCBI Taxonomy" id="315423"/>
    <lineage>
        <taxon>Bacteria</taxon>
        <taxon>Pseudomonadati</taxon>
        <taxon>Pseudomonadota</taxon>
        <taxon>Alphaproteobacteria</taxon>
        <taxon>Rhodobacterales</taxon>
        <taxon>Roseobacteraceae</taxon>
        <taxon>Palleronia</taxon>
    </lineage>
</organism>
<keyword evidence="1" id="KW-0472">Membrane</keyword>
<evidence type="ECO:0000256" key="1">
    <source>
        <dbReference type="SAM" id="Phobius"/>
    </source>
</evidence>
<dbReference type="Proteomes" id="UP000193870">
    <property type="component" value="Unassembled WGS sequence"/>
</dbReference>
<protein>
    <recommendedName>
        <fullName evidence="2">DUF2062 domain-containing protein</fullName>
    </recommendedName>
</protein>
<dbReference type="PANTHER" id="PTHR40547:SF1">
    <property type="entry name" value="SLL0298 PROTEIN"/>
    <property type="match status" value="1"/>
</dbReference>
<sequence>MFKRRTPRSTFAQIGRSLWPRGGWLRAVRYVVYRIRRLPDPAYKISRGIAAGVFASFTPLFGFHFFVAAGLAWIMGGNILAALLATFTGNPITFPIIAGVSVQLGSWILDRPEPMPLNEVFNAFSHVSVELWHNLHATFTSAPVIWSNMADFFAMVFLPYLVGGIFPGVVAGIVAYCVSRPVIAAYQRARITRLKARFEKRHDLRVPREKKI</sequence>
<name>A0A1Y5SYQ0_9RHOB</name>
<dbReference type="AlphaFoldDB" id="A0A1Y5SYQ0"/>
<keyword evidence="4" id="KW-1185">Reference proteome</keyword>
<evidence type="ECO:0000259" key="2">
    <source>
        <dbReference type="Pfam" id="PF09835"/>
    </source>
</evidence>
<dbReference type="Pfam" id="PF09835">
    <property type="entry name" value="DUF2062"/>
    <property type="match status" value="1"/>
</dbReference>
<proteinExistence type="predicted"/>
<feature type="transmembrane region" description="Helical" evidence="1">
    <location>
        <begin position="152"/>
        <end position="178"/>
    </location>
</feature>
<keyword evidence="1" id="KW-1133">Transmembrane helix</keyword>
<dbReference type="PANTHER" id="PTHR40547">
    <property type="entry name" value="SLL0298 PROTEIN"/>
    <property type="match status" value="1"/>
</dbReference>
<dbReference type="EMBL" id="FWFV01000005">
    <property type="protein sequence ID" value="SLN48133.1"/>
    <property type="molecule type" value="Genomic_DNA"/>
</dbReference>
<dbReference type="OrthoDB" id="7360463at2"/>
<feature type="transmembrane region" description="Helical" evidence="1">
    <location>
        <begin position="63"/>
        <end position="85"/>
    </location>
</feature>
<feature type="domain" description="DUF2062" evidence="2">
    <location>
        <begin position="25"/>
        <end position="190"/>
    </location>
</feature>
<evidence type="ECO:0000313" key="3">
    <source>
        <dbReference type="EMBL" id="SLN48133.1"/>
    </source>
</evidence>